<organism evidence="8 9">
    <name type="scientific">Williamsia deligens</name>
    <dbReference type="NCBI Taxonomy" id="321325"/>
    <lineage>
        <taxon>Bacteria</taxon>
        <taxon>Bacillati</taxon>
        <taxon>Actinomycetota</taxon>
        <taxon>Actinomycetes</taxon>
        <taxon>Mycobacteriales</taxon>
        <taxon>Nocardiaceae</taxon>
        <taxon>Williamsia</taxon>
    </lineage>
</organism>
<keyword evidence="9" id="KW-1185">Reference proteome</keyword>
<comment type="caution">
    <text evidence="8">The sequence shown here is derived from an EMBL/GenBank/DDBJ whole genome shotgun (WGS) entry which is preliminary data.</text>
</comment>
<dbReference type="InterPro" id="IPR023845">
    <property type="entry name" value="DUF3817_TM"/>
</dbReference>
<dbReference type="PANTHER" id="PTHR40077">
    <property type="entry name" value="MEMBRANE PROTEIN-RELATED"/>
    <property type="match status" value="1"/>
</dbReference>
<name>A0ABW3GEE2_9NOCA</name>
<keyword evidence="4 6" id="KW-1133">Transmembrane helix</keyword>
<gene>
    <name evidence="8" type="ORF">ACFQ04_20355</name>
</gene>
<evidence type="ECO:0000256" key="4">
    <source>
        <dbReference type="ARBA" id="ARBA00022989"/>
    </source>
</evidence>
<evidence type="ECO:0000256" key="2">
    <source>
        <dbReference type="ARBA" id="ARBA00022475"/>
    </source>
</evidence>
<dbReference type="Pfam" id="PF12823">
    <property type="entry name" value="DUF3817"/>
    <property type="match status" value="1"/>
</dbReference>
<sequence>MSSVLEPRIIARVFRVVAILEAITWLALLIAMYFKWVEGHTEAVAVPGMVHGIVFVVFVVVSLVTARVLRWSVPTTAWALFSSIPPFGTLVFEVWAQRTGRLERDGDRNRVAEGAPSV</sequence>
<feature type="transmembrane region" description="Helical" evidence="6">
    <location>
        <begin position="46"/>
        <end position="66"/>
    </location>
</feature>
<reference evidence="9" key="1">
    <citation type="journal article" date="2019" name="Int. J. Syst. Evol. Microbiol.">
        <title>The Global Catalogue of Microorganisms (GCM) 10K type strain sequencing project: providing services to taxonomists for standard genome sequencing and annotation.</title>
        <authorList>
            <consortium name="The Broad Institute Genomics Platform"/>
            <consortium name="The Broad Institute Genome Sequencing Center for Infectious Disease"/>
            <person name="Wu L."/>
            <person name="Ma J."/>
        </authorList>
    </citation>
    <scope>NUCLEOTIDE SEQUENCE [LARGE SCALE GENOMIC DNA]</scope>
    <source>
        <strain evidence="9">CCUG 50873</strain>
    </source>
</reference>
<protein>
    <submittedName>
        <fullName evidence="8">DUF3817 domain-containing protein</fullName>
    </submittedName>
</protein>
<dbReference type="Proteomes" id="UP001597068">
    <property type="component" value="Unassembled WGS sequence"/>
</dbReference>
<evidence type="ECO:0000256" key="3">
    <source>
        <dbReference type="ARBA" id="ARBA00022692"/>
    </source>
</evidence>
<feature type="transmembrane region" description="Helical" evidence="6">
    <location>
        <begin position="12"/>
        <end position="34"/>
    </location>
</feature>
<evidence type="ECO:0000256" key="5">
    <source>
        <dbReference type="ARBA" id="ARBA00023136"/>
    </source>
</evidence>
<dbReference type="PANTHER" id="PTHR40077:SF1">
    <property type="entry name" value="MEMBRANE PROTEIN"/>
    <property type="match status" value="1"/>
</dbReference>
<dbReference type="EMBL" id="JBHTIL010000006">
    <property type="protein sequence ID" value="MFD0928095.1"/>
    <property type="molecule type" value="Genomic_DNA"/>
</dbReference>
<evidence type="ECO:0000313" key="8">
    <source>
        <dbReference type="EMBL" id="MFD0928095.1"/>
    </source>
</evidence>
<proteinExistence type="predicted"/>
<feature type="domain" description="DUF3817" evidence="7">
    <location>
        <begin position="12"/>
        <end position="98"/>
    </location>
</feature>
<evidence type="ECO:0000313" key="9">
    <source>
        <dbReference type="Proteomes" id="UP001597068"/>
    </source>
</evidence>
<keyword evidence="3 6" id="KW-0812">Transmembrane</keyword>
<evidence type="ECO:0000256" key="6">
    <source>
        <dbReference type="SAM" id="Phobius"/>
    </source>
</evidence>
<accession>A0ABW3GEE2</accession>
<evidence type="ECO:0000256" key="1">
    <source>
        <dbReference type="ARBA" id="ARBA00004651"/>
    </source>
</evidence>
<dbReference type="NCBIfam" id="TIGR03954">
    <property type="entry name" value="integ_memb_HG"/>
    <property type="match status" value="1"/>
</dbReference>
<keyword evidence="2" id="KW-1003">Cell membrane</keyword>
<dbReference type="RefSeq" id="WP_253648526.1">
    <property type="nucleotide sequence ID" value="NZ_BAAAMO010000004.1"/>
</dbReference>
<keyword evidence="5 6" id="KW-0472">Membrane</keyword>
<evidence type="ECO:0000259" key="7">
    <source>
        <dbReference type="Pfam" id="PF12823"/>
    </source>
</evidence>
<comment type="subcellular location">
    <subcellularLocation>
        <location evidence="1">Cell membrane</location>
        <topology evidence="1">Multi-pass membrane protein</topology>
    </subcellularLocation>
</comment>